<dbReference type="Proteomes" id="UP001143304">
    <property type="component" value="Unassembled WGS sequence"/>
</dbReference>
<sequence length="105" mass="11217">MPSGISGGWYLELCPDGMPEHVMVALYGEHHAHHGAASDNLFFECDYGNGATGAFALDCQHNDPGIVPLPSPLLSFDSIQHPTARLSGFQSRAPPAVVRYPANLT</sequence>
<accession>A0ABT3T6B6</accession>
<dbReference type="EMBL" id="SHNO01000001">
    <property type="protein sequence ID" value="MCX2977828.1"/>
    <property type="molecule type" value="Genomic_DNA"/>
</dbReference>
<organism evidence="1 2">
    <name type="scientific">Candidatus Marimicrobium litorale</name>
    <dbReference type="NCBI Taxonomy" id="2518991"/>
    <lineage>
        <taxon>Bacteria</taxon>
        <taxon>Pseudomonadati</taxon>
        <taxon>Pseudomonadota</taxon>
        <taxon>Gammaproteobacteria</taxon>
        <taxon>Cellvibrionales</taxon>
        <taxon>Halieaceae</taxon>
        <taxon>Marimicrobium</taxon>
    </lineage>
</organism>
<dbReference type="RefSeq" id="WP_279249536.1">
    <property type="nucleotide sequence ID" value="NZ_SHNO01000001.1"/>
</dbReference>
<proteinExistence type="predicted"/>
<evidence type="ECO:0000313" key="2">
    <source>
        <dbReference type="Proteomes" id="UP001143304"/>
    </source>
</evidence>
<reference evidence="1" key="1">
    <citation type="submission" date="2019-02" db="EMBL/GenBank/DDBJ databases">
        <authorList>
            <person name="Li S.-H."/>
        </authorList>
    </citation>
    <scope>NUCLEOTIDE SEQUENCE</scope>
    <source>
        <strain evidence="1">IMCC11814</strain>
    </source>
</reference>
<evidence type="ECO:0000313" key="1">
    <source>
        <dbReference type="EMBL" id="MCX2977828.1"/>
    </source>
</evidence>
<comment type="caution">
    <text evidence="1">The sequence shown here is derived from an EMBL/GenBank/DDBJ whole genome shotgun (WGS) entry which is preliminary data.</text>
</comment>
<name>A0ABT3T6B6_9GAMM</name>
<protein>
    <submittedName>
        <fullName evidence="1">Uncharacterized protein</fullName>
    </submittedName>
</protein>
<keyword evidence="2" id="KW-1185">Reference proteome</keyword>
<gene>
    <name evidence="1" type="ORF">EYC82_10735</name>
</gene>